<dbReference type="Pfam" id="PF00873">
    <property type="entry name" value="ACR_tran"/>
    <property type="match status" value="1"/>
</dbReference>
<keyword evidence="7 8" id="KW-0472">Membrane</keyword>
<feature type="transmembrane region" description="Helical" evidence="8">
    <location>
        <begin position="12"/>
        <end position="30"/>
    </location>
</feature>
<dbReference type="SUPFAM" id="SSF82693">
    <property type="entry name" value="Multidrug efflux transporter AcrB pore domain, PN1, PN2, PC1 and PC2 subdomains"/>
    <property type="match status" value="4"/>
</dbReference>
<dbReference type="Gene3D" id="3.30.70.1440">
    <property type="entry name" value="Multidrug efflux transporter AcrB pore domain"/>
    <property type="match status" value="1"/>
</dbReference>
<feature type="transmembrane region" description="Helical" evidence="8">
    <location>
        <begin position="910"/>
        <end position="931"/>
    </location>
</feature>
<accession>A0A9X0UIM1</accession>
<dbReference type="Gene3D" id="3.30.70.1320">
    <property type="entry name" value="Multidrug efflux transporter AcrB pore domain like"/>
    <property type="match status" value="1"/>
</dbReference>
<proteinExistence type="predicted"/>
<evidence type="ECO:0000256" key="1">
    <source>
        <dbReference type="ARBA" id="ARBA00004429"/>
    </source>
</evidence>
<evidence type="ECO:0000256" key="3">
    <source>
        <dbReference type="ARBA" id="ARBA00022475"/>
    </source>
</evidence>
<feature type="transmembrane region" description="Helical" evidence="8">
    <location>
        <begin position="360"/>
        <end position="380"/>
    </location>
</feature>
<comment type="caution">
    <text evidence="9">The sequence shown here is derived from an EMBL/GenBank/DDBJ whole genome shotgun (WGS) entry which is preliminary data.</text>
</comment>
<evidence type="ECO:0000256" key="4">
    <source>
        <dbReference type="ARBA" id="ARBA00022519"/>
    </source>
</evidence>
<evidence type="ECO:0000313" key="10">
    <source>
        <dbReference type="Proteomes" id="UP000615796"/>
    </source>
</evidence>
<gene>
    <name evidence="9" type="ORF">H8Q88_08790</name>
</gene>
<feature type="transmembrane region" description="Helical" evidence="8">
    <location>
        <begin position="981"/>
        <end position="1009"/>
    </location>
</feature>
<feature type="transmembrane region" description="Helical" evidence="8">
    <location>
        <begin position="431"/>
        <end position="451"/>
    </location>
</feature>
<feature type="transmembrane region" description="Helical" evidence="8">
    <location>
        <begin position="530"/>
        <end position="548"/>
    </location>
</feature>
<dbReference type="Gene3D" id="3.30.2090.10">
    <property type="entry name" value="Multidrug efflux transporter AcrB TolC docking domain, DN and DC subdomains"/>
    <property type="match status" value="2"/>
</dbReference>
<evidence type="ECO:0000256" key="2">
    <source>
        <dbReference type="ARBA" id="ARBA00022448"/>
    </source>
</evidence>
<evidence type="ECO:0000256" key="6">
    <source>
        <dbReference type="ARBA" id="ARBA00022989"/>
    </source>
</evidence>
<dbReference type="GO" id="GO:0042910">
    <property type="term" value="F:xenobiotic transmembrane transporter activity"/>
    <property type="evidence" value="ECO:0007669"/>
    <property type="project" value="TreeGrafter"/>
</dbReference>
<feature type="transmembrane region" description="Helical" evidence="8">
    <location>
        <begin position="880"/>
        <end position="904"/>
    </location>
</feature>
<comment type="subcellular location">
    <subcellularLocation>
        <location evidence="1">Cell inner membrane</location>
        <topology evidence="1">Multi-pass membrane protein</topology>
    </subcellularLocation>
</comment>
<organism evidence="9 10">
    <name type="scientific">Vibrio metschnikovii</name>
    <dbReference type="NCBI Taxonomy" id="28172"/>
    <lineage>
        <taxon>Bacteria</taxon>
        <taxon>Pseudomonadati</taxon>
        <taxon>Pseudomonadota</taxon>
        <taxon>Gammaproteobacteria</taxon>
        <taxon>Vibrionales</taxon>
        <taxon>Vibrionaceae</taxon>
        <taxon>Vibrio</taxon>
    </lineage>
</organism>
<dbReference type="SUPFAM" id="SSF82714">
    <property type="entry name" value="Multidrug efflux transporter AcrB TolC docking domain, DN and DC subdomains"/>
    <property type="match status" value="2"/>
</dbReference>
<evidence type="ECO:0000313" key="9">
    <source>
        <dbReference type="EMBL" id="MBC5851061.1"/>
    </source>
</evidence>
<keyword evidence="5 8" id="KW-0812">Transmembrane</keyword>
<dbReference type="InterPro" id="IPR027463">
    <property type="entry name" value="AcrB_DN_DC_subdom"/>
</dbReference>
<reference evidence="9" key="1">
    <citation type="submission" date="2020-08" db="EMBL/GenBank/DDBJ databases">
        <title>Genome Sequencing and Pan-Genome Analysis of Migratory bird Vibrio Strains, Inner Mongolia.</title>
        <authorList>
            <person name="Zheng L."/>
        </authorList>
    </citation>
    <scope>NUCLEOTIDE SEQUENCE</scope>
    <source>
        <strain evidence="9">M13F</strain>
    </source>
</reference>
<dbReference type="PRINTS" id="PR00702">
    <property type="entry name" value="ACRIFLAVINRP"/>
</dbReference>
<evidence type="ECO:0000256" key="5">
    <source>
        <dbReference type="ARBA" id="ARBA00022692"/>
    </source>
</evidence>
<dbReference type="GO" id="GO:0005886">
    <property type="term" value="C:plasma membrane"/>
    <property type="evidence" value="ECO:0007669"/>
    <property type="project" value="UniProtKB-SubCell"/>
</dbReference>
<dbReference type="AlphaFoldDB" id="A0A9X0UIM1"/>
<feature type="transmembrane region" description="Helical" evidence="8">
    <location>
        <begin position="854"/>
        <end position="873"/>
    </location>
</feature>
<protein>
    <submittedName>
        <fullName evidence="9">Efflux RND transporter permease subunit</fullName>
    </submittedName>
</protein>
<dbReference type="PANTHER" id="PTHR32063:SF14">
    <property type="entry name" value="BLL4319 PROTEIN"/>
    <property type="match status" value="1"/>
</dbReference>
<keyword evidence="10" id="KW-1185">Reference proteome</keyword>
<sequence>MRFTDVFIKKPILASVVSLFIILLGLRAIMDMNVRQFPEIQNAVISVSTTYVGADADLIQGFITTPLEREIAAAEGIDYLVSTSVAGNSTIEAYLRLDYDPNQALTQIAAQVNKVRSELPENAREPVVTLKVGESVAAMYLAFYSEVLGDNQITDYLVRVVEPQLSTIPGVQRAEILGARTFAMRVWLDSVKMAAYGLTGSDVATALRSNNVLAALGRTKGQMVAIDLTAATDLRDVEEFKQLVVSSDGQSVVRLADVAEVELGAENYESSVSFNGLAATFIGIEVSPDANALDVIADVRQVWDQDIIPQLPQGLSAYIAYDSTEYIENAIDEVVMSIILALAIVVFVIYAFLGSFRSVIIPAVAIPVSLIGTFFLMWLLGFSINLLTLLAMVLAIGVVVDDAIIMLENIHRHIEEGKSRIDAAIQGARELAWPIITMSTTLVAVFLPIGFVGGLTGVLFVEFAFTLAASVILSGIVALTLSPVMCAYILKPHSSDNKKEKSLEQWLDKQFDRLHHSYQRTLHSLLDSKSVVLTFGSIVLVSCYFLFITSPSELEPPEDQGFVFSILESDSYHTLDALTQNTQELDNLVDDVEEIENVFIINGLGGTNKAIAGIVLAPWERRDRLTHDVLARDIQPFLAQQPGLNSFALVPPSLPSPGGGTPVEFIIGSTQPFEALQEVVQEILGRAMASGRFIFVDSDLKINRPRQTVEVDREKAALMGVSMQQIAADLGSLLSGADTGRFSLDNRSYRVIPQVERSERLNPDQLTNYYTRNKQGELVPLSALVTLSESVQPQALRGFQQLNAVKISGVPRPGVPLGEALAVLDNIAAEVMPAGFSVDYSGQSRQYKSEGQQLVVTFFFALIVIFLILAAQFESFKNAIIIMVTVPMSVCGALIFTSLGFTSINIYTQVGLLTLVGLIAKHGILIVEFANQLQMDGKSKRDAIEEATAIRLRPILMTTAATVLAMIPLLIATGAGAGSRYAMGLVIASGMSIGTLFTLFVVPAMYLLLAKDLHQGQVESEASA</sequence>
<dbReference type="RefSeq" id="WP_187025876.1">
    <property type="nucleotide sequence ID" value="NZ_JACRUP010000004.1"/>
</dbReference>
<keyword evidence="6 8" id="KW-1133">Transmembrane helix</keyword>
<name>A0A9X0UIM1_VIBME</name>
<evidence type="ECO:0000256" key="7">
    <source>
        <dbReference type="ARBA" id="ARBA00023136"/>
    </source>
</evidence>
<dbReference type="Gene3D" id="3.30.70.1430">
    <property type="entry name" value="Multidrug efflux transporter AcrB pore domain"/>
    <property type="match status" value="2"/>
</dbReference>
<dbReference type="EMBL" id="JACRUP010000004">
    <property type="protein sequence ID" value="MBC5851061.1"/>
    <property type="molecule type" value="Genomic_DNA"/>
</dbReference>
<dbReference type="Gene3D" id="1.20.1640.10">
    <property type="entry name" value="Multidrug efflux transporter AcrB transmembrane domain"/>
    <property type="match status" value="2"/>
</dbReference>
<keyword evidence="4" id="KW-0997">Cell inner membrane</keyword>
<dbReference type="Proteomes" id="UP000615796">
    <property type="component" value="Unassembled WGS sequence"/>
</dbReference>
<dbReference type="FunFam" id="1.20.1640.10:FF:000001">
    <property type="entry name" value="Efflux pump membrane transporter"/>
    <property type="match status" value="1"/>
</dbReference>
<feature type="transmembrane region" description="Helical" evidence="8">
    <location>
        <begin position="463"/>
        <end position="490"/>
    </location>
</feature>
<feature type="transmembrane region" description="Helical" evidence="8">
    <location>
        <begin position="386"/>
        <end position="410"/>
    </location>
</feature>
<dbReference type="InterPro" id="IPR001036">
    <property type="entry name" value="Acrflvin-R"/>
</dbReference>
<keyword evidence="3" id="KW-1003">Cell membrane</keyword>
<feature type="transmembrane region" description="Helical" evidence="8">
    <location>
        <begin position="952"/>
        <end position="975"/>
    </location>
</feature>
<feature type="transmembrane region" description="Helical" evidence="8">
    <location>
        <begin position="334"/>
        <end position="353"/>
    </location>
</feature>
<keyword evidence="2" id="KW-0813">Transport</keyword>
<dbReference type="PANTHER" id="PTHR32063">
    <property type="match status" value="1"/>
</dbReference>
<dbReference type="SUPFAM" id="SSF82866">
    <property type="entry name" value="Multidrug efflux transporter AcrB transmembrane domain"/>
    <property type="match status" value="2"/>
</dbReference>
<evidence type="ECO:0000256" key="8">
    <source>
        <dbReference type="SAM" id="Phobius"/>
    </source>
</evidence>